<accession>I0A0V9</accession>
<name>I0A0V9_FERFK</name>
<gene>
    <name evidence="1" type="ordered locus">FFONT_0626</name>
</gene>
<dbReference type="InParanoid" id="I0A0V9"/>
<reference evidence="1 2" key="2">
    <citation type="journal article" date="2014" name="Extremophiles">
        <title>Analysis of the complete genome of Fervidococcus fontis confirms the distinct phylogenetic position of the order Fervidicoccales and suggests its environmental function.</title>
        <authorList>
            <person name="Lebedinsky A.V."/>
            <person name="Mardanov A.V."/>
            <person name="Kublanov I.V."/>
            <person name="Gumerov V.M."/>
            <person name="Beletsky A.V."/>
            <person name="Perevalova A.A."/>
            <person name="Bidzhieva S.Kh."/>
            <person name="Bonch-Osmolovskaya E.A."/>
            <person name="Skryabin K.G."/>
            <person name="Ravin N.V."/>
        </authorList>
    </citation>
    <scope>NUCLEOTIDE SEQUENCE [LARGE SCALE GENOMIC DNA]</scope>
    <source>
        <strain evidence="2">DSM 19380 / VKM B-2539 / Kam940</strain>
    </source>
</reference>
<dbReference type="eggNOG" id="arCOG05428">
    <property type="taxonomic scope" value="Archaea"/>
</dbReference>
<dbReference type="AlphaFoldDB" id="I0A0V9"/>
<protein>
    <submittedName>
        <fullName evidence="1">Uncharacterized protein</fullName>
    </submittedName>
</protein>
<evidence type="ECO:0000313" key="2">
    <source>
        <dbReference type="Proteomes" id="UP000007391"/>
    </source>
</evidence>
<organism evidence="1 2">
    <name type="scientific">Fervidicoccus fontis (strain DSM 19380 / JCM 18336 / VKM B-2539 / Kam940)</name>
    <dbReference type="NCBI Taxonomy" id="1163730"/>
    <lineage>
        <taxon>Archaea</taxon>
        <taxon>Thermoproteota</taxon>
        <taxon>Thermoprotei</taxon>
        <taxon>Fervidicoccales</taxon>
        <taxon>Fervidicoccaceae</taxon>
        <taxon>Fervidicoccus</taxon>
    </lineage>
</organism>
<proteinExistence type="predicted"/>
<sequence length="135" mass="15315">MSALEDGKAIEKAKSLLSEILLSERITGADVEKYIRKAIRYNVWRLLPDERRIFLILARRKRSFTSKLISEVIRSSLIEIESLTLRGKALIHGIILKFKEMIFGIGKKEVEREKDIILALGISHLNAPSLGYVPG</sequence>
<dbReference type="KEGG" id="ffo:FFONT_0626"/>
<dbReference type="STRING" id="1163730.FFONT_0626"/>
<dbReference type="EMBL" id="CP003423">
    <property type="protein sequence ID" value="AFH42616.1"/>
    <property type="molecule type" value="Genomic_DNA"/>
</dbReference>
<dbReference type="Proteomes" id="UP000007391">
    <property type="component" value="Chromosome"/>
</dbReference>
<keyword evidence="2" id="KW-1185">Reference proteome</keyword>
<dbReference type="HOGENOM" id="CLU_1792209_0_0_2"/>
<evidence type="ECO:0000313" key="1">
    <source>
        <dbReference type="EMBL" id="AFH42616.1"/>
    </source>
</evidence>
<dbReference type="GeneID" id="12449705"/>
<reference evidence="2" key="1">
    <citation type="submission" date="2012-03" db="EMBL/GenBank/DDBJ databases">
        <title>Fervidicoccus fontis complete genome analysis confirms its distinct phylogenetic position and predicts its environmental function.</title>
        <authorList>
            <person name="Lebedinsky A.V."/>
            <person name="Mardanov A.V."/>
            <person name="Gumerov V.M."/>
            <person name="Beletsky A.V."/>
            <person name="Kublanov I.V."/>
            <person name="Perevalova A.A."/>
            <person name="Bonch-Osmolovskaya E.A."/>
            <person name="Ravin N.V."/>
            <person name="Skryabin K.G."/>
        </authorList>
    </citation>
    <scope>NUCLEOTIDE SEQUENCE [LARGE SCALE GENOMIC DNA]</scope>
    <source>
        <strain evidence="2">DSM 19380 / VKM B-2539 / Kam940</strain>
    </source>
</reference>
<dbReference type="RefSeq" id="WP_014557765.1">
    <property type="nucleotide sequence ID" value="NC_017461.1"/>
</dbReference>